<accession>A0A6L8K5X7</accession>
<dbReference type="EMBL" id="WWCN01000003">
    <property type="protein sequence ID" value="MYM21937.1"/>
    <property type="molecule type" value="Genomic_DNA"/>
</dbReference>
<evidence type="ECO:0000313" key="2">
    <source>
        <dbReference type="EMBL" id="MYM21937.1"/>
    </source>
</evidence>
<organism evidence="2 3">
    <name type="scientific">Duganella flavida</name>
    <dbReference type="NCBI Taxonomy" id="2692175"/>
    <lineage>
        <taxon>Bacteria</taxon>
        <taxon>Pseudomonadati</taxon>
        <taxon>Pseudomonadota</taxon>
        <taxon>Betaproteobacteria</taxon>
        <taxon>Burkholderiales</taxon>
        <taxon>Oxalobacteraceae</taxon>
        <taxon>Telluria group</taxon>
        <taxon>Duganella</taxon>
    </lineage>
</organism>
<dbReference type="RefSeq" id="WP_161005467.1">
    <property type="nucleotide sequence ID" value="NZ_WWCN01000003.1"/>
</dbReference>
<name>A0A6L8K5X7_9BURK</name>
<sequence>MKNSFALKAAFVTALALSASHALAVGDGDPKYPSSDGNDIGDHLALHTDVYGFVPVTDAADVDKQPRCAGSESSLSITSKTNDFTFVEFHGVQAPKSTDTCGSAKSVQKGTTYKIANSTYNSVAIKATGLSYGALVVPFKFRLGDDKKLVNSATIAPYIGVRWSVLQGFGYELRPVFAAGIALVSVPNEAKTANQNIGAFSASLGFTLSTIKDSKFSAGVLFGKDFVSKDDRKGDPSVVKPWVSLWLGVSI</sequence>
<comment type="caution">
    <text evidence="2">The sequence shown here is derived from an EMBL/GenBank/DDBJ whole genome shotgun (WGS) entry which is preliminary data.</text>
</comment>
<evidence type="ECO:0008006" key="4">
    <source>
        <dbReference type="Google" id="ProtNLM"/>
    </source>
</evidence>
<gene>
    <name evidence="2" type="ORF">GTP46_04635</name>
</gene>
<keyword evidence="3" id="KW-1185">Reference proteome</keyword>
<evidence type="ECO:0000313" key="3">
    <source>
        <dbReference type="Proteomes" id="UP000479335"/>
    </source>
</evidence>
<dbReference type="AlphaFoldDB" id="A0A6L8K5X7"/>
<feature type="chain" id="PRO_5026842669" description="Outer membrane beta-barrel protein" evidence="1">
    <location>
        <begin position="25"/>
        <end position="251"/>
    </location>
</feature>
<reference evidence="2 3" key="1">
    <citation type="submission" date="2019-12" db="EMBL/GenBank/DDBJ databases">
        <title>Novel species isolated from a subtropical stream in China.</title>
        <authorList>
            <person name="Lu H."/>
        </authorList>
    </citation>
    <scope>NUCLEOTIDE SEQUENCE [LARGE SCALE GENOMIC DNA]</scope>
    <source>
        <strain evidence="2 3">FT135W</strain>
    </source>
</reference>
<protein>
    <recommendedName>
        <fullName evidence="4">Outer membrane beta-barrel protein</fullName>
    </recommendedName>
</protein>
<feature type="signal peptide" evidence="1">
    <location>
        <begin position="1"/>
        <end position="24"/>
    </location>
</feature>
<keyword evidence="1" id="KW-0732">Signal</keyword>
<proteinExistence type="predicted"/>
<evidence type="ECO:0000256" key="1">
    <source>
        <dbReference type="SAM" id="SignalP"/>
    </source>
</evidence>
<dbReference type="Proteomes" id="UP000479335">
    <property type="component" value="Unassembled WGS sequence"/>
</dbReference>